<dbReference type="GO" id="GO:0046872">
    <property type="term" value="F:metal ion binding"/>
    <property type="evidence" value="ECO:0007669"/>
    <property type="project" value="UniProtKB-KW"/>
</dbReference>
<dbReference type="SUPFAM" id="SSF54862">
    <property type="entry name" value="4Fe-4S ferredoxins"/>
    <property type="match status" value="1"/>
</dbReference>
<dbReference type="PROSITE" id="PS51379">
    <property type="entry name" value="4FE4S_FER_2"/>
    <property type="match status" value="2"/>
</dbReference>
<organism evidence="9 10">
    <name type="scientific">Desulfoplanes formicivorans</name>
    <dbReference type="NCBI Taxonomy" id="1592317"/>
    <lineage>
        <taxon>Bacteria</taxon>
        <taxon>Pseudomonadati</taxon>
        <taxon>Thermodesulfobacteriota</taxon>
        <taxon>Desulfovibrionia</taxon>
        <taxon>Desulfovibrionales</taxon>
        <taxon>Desulfoplanaceae</taxon>
        <taxon>Desulfoplanes</taxon>
    </lineage>
</organism>
<feature type="transmembrane region" description="Helical" evidence="7">
    <location>
        <begin position="12"/>
        <end position="34"/>
    </location>
</feature>
<feature type="domain" description="4Fe-4S ferredoxin-type" evidence="8">
    <location>
        <begin position="248"/>
        <end position="275"/>
    </location>
</feature>
<comment type="caution">
    <text evidence="9">The sequence shown here is derived from an EMBL/GenBank/DDBJ whole genome shotgun (WGS) entry which is preliminary data.</text>
</comment>
<keyword evidence="4" id="KW-0408">Iron</keyword>
<keyword evidence="5" id="KW-0411">Iron-sulfur</keyword>
<comment type="subcellular location">
    <subcellularLocation>
        <location evidence="1">Cell membrane</location>
    </subcellularLocation>
</comment>
<keyword evidence="7" id="KW-1133">Transmembrane helix</keyword>
<dbReference type="Gene3D" id="3.30.70.20">
    <property type="match status" value="1"/>
</dbReference>
<feature type="transmembrane region" description="Helical" evidence="7">
    <location>
        <begin position="177"/>
        <end position="198"/>
    </location>
</feature>
<keyword evidence="3" id="KW-0479">Metal-binding</keyword>
<keyword evidence="7" id="KW-0812">Transmembrane</keyword>
<sequence length="322" mass="35792">MRMSLSLARRCVQAGFVLFCLWVGWRFYGFYLWLTGALAVMVPRPPSVEAFLPISGLLGFKSFVLTGEFDPIHPAGLVILLAAVGSALVFRRAFCGYVCPIGCLFDAVHRLSSRFLPCPTLPSWLDLGLRGLKYLVLLFFLGTIFGAMSLQAVQGFLHSPYNMLADVNMLEFFLDPSSLFLVVLGILVVASMFIPRFWCRYLCPYGALVEGVSWASPLAVHRRPDQCVHCGQCSRVCPEAIRVDIKERVSSPACMLCMRCVESCPAPNALDIRAVSRWRVSGYWIPLGMVAVFLLAWITALASGHWHTQVSPDMVRMLVEKG</sequence>
<evidence type="ECO:0000256" key="5">
    <source>
        <dbReference type="ARBA" id="ARBA00023014"/>
    </source>
</evidence>
<gene>
    <name evidence="9" type="ORF">DPF_0331</name>
</gene>
<dbReference type="AlphaFoldDB" id="A0A194AEW6"/>
<reference evidence="10" key="1">
    <citation type="submission" date="2016-06" db="EMBL/GenBank/DDBJ databases">
        <title>Draft genome sequence of Desulfoplanes formicivorans strain Pf12B.</title>
        <authorList>
            <person name="Watanabe M."/>
            <person name="Kojima H."/>
            <person name="Fukui M."/>
        </authorList>
    </citation>
    <scope>NUCLEOTIDE SEQUENCE [LARGE SCALE GENOMIC DNA]</scope>
    <source>
        <strain evidence="10">Pf12B</strain>
    </source>
</reference>
<keyword evidence="2" id="KW-1003">Cell membrane</keyword>
<dbReference type="PROSITE" id="PS00198">
    <property type="entry name" value="4FE4S_FER_1"/>
    <property type="match status" value="1"/>
</dbReference>
<feature type="transmembrane region" description="Helical" evidence="7">
    <location>
        <begin position="134"/>
        <end position="157"/>
    </location>
</feature>
<dbReference type="PANTHER" id="PTHR30224">
    <property type="entry name" value="ELECTRON TRANSPORT PROTEIN"/>
    <property type="match status" value="1"/>
</dbReference>
<dbReference type="GO" id="GO:0005886">
    <property type="term" value="C:plasma membrane"/>
    <property type="evidence" value="ECO:0007669"/>
    <property type="project" value="UniProtKB-SubCell"/>
</dbReference>
<evidence type="ECO:0000313" key="10">
    <source>
        <dbReference type="Proteomes" id="UP000095200"/>
    </source>
</evidence>
<feature type="transmembrane region" description="Helical" evidence="7">
    <location>
        <begin position="72"/>
        <end position="90"/>
    </location>
</feature>
<evidence type="ECO:0000256" key="7">
    <source>
        <dbReference type="SAM" id="Phobius"/>
    </source>
</evidence>
<dbReference type="GO" id="GO:0051536">
    <property type="term" value="F:iron-sulfur cluster binding"/>
    <property type="evidence" value="ECO:0007669"/>
    <property type="project" value="UniProtKB-KW"/>
</dbReference>
<evidence type="ECO:0000256" key="4">
    <source>
        <dbReference type="ARBA" id="ARBA00023004"/>
    </source>
</evidence>
<keyword evidence="10" id="KW-1185">Reference proteome</keyword>
<evidence type="ECO:0000313" key="9">
    <source>
        <dbReference type="EMBL" id="GAU07636.1"/>
    </source>
</evidence>
<keyword evidence="6 7" id="KW-0472">Membrane</keyword>
<proteinExistence type="predicted"/>
<dbReference type="STRING" id="1592317.DPF_0331"/>
<dbReference type="InterPro" id="IPR017896">
    <property type="entry name" value="4Fe4S_Fe-S-bd"/>
</dbReference>
<evidence type="ECO:0000259" key="8">
    <source>
        <dbReference type="PROSITE" id="PS51379"/>
    </source>
</evidence>
<evidence type="ECO:0000256" key="3">
    <source>
        <dbReference type="ARBA" id="ARBA00022723"/>
    </source>
</evidence>
<accession>A0A194AEW6</accession>
<dbReference type="Pfam" id="PF13237">
    <property type="entry name" value="Fer4_10"/>
    <property type="match status" value="1"/>
</dbReference>
<dbReference type="Pfam" id="PF12801">
    <property type="entry name" value="Fer4_5"/>
    <property type="match status" value="2"/>
</dbReference>
<dbReference type="OrthoDB" id="9784262at2"/>
<dbReference type="InterPro" id="IPR052378">
    <property type="entry name" value="NosR_regulator"/>
</dbReference>
<protein>
    <submittedName>
        <fullName evidence="9">4Fe-4S ferredoxin</fullName>
    </submittedName>
</protein>
<feature type="transmembrane region" description="Helical" evidence="7">
    <location>
        <begin position="283"/>
        <end position="306"/>
    </location>
</feature>
<evidence type="ECO:0000256" key="2">
    <source>
        <dbReference type="ARBA" id="ARBA00022475"/>
    </source>
</evidence>
<name>A0A194AEW6_9BACT</name>
<evidence type="ECO:0000256" key="6">
    <source>
        <dbReference type="ARBA" id="ARBA00023136"/>
    </source>
</evidence>
<dbReference type="InterPro" id="IPR017900">
    <property type="entry name" value="4Fe4S_Fe_S_CS"/>
</dbReference>
<dbReference type="Proteomes" id="UP000095200">
    <property type="component" value="Unassembled WGS sequence"/>
</dbReference>
<dbReference type="EMBL" id="BDFE01000006">
    <property type="protein sequence ID" value="GAU07636.1"/>
    <property type="molecule type" value="Genomic_DNA"/>
</dbReference>
<evidence type="ECO:0000256" key="1">
    <source>
        <dbReference type="ARBA" id="ARBA00004236"/>
    </source>
</evidence>
<dbReference type="PANTHER" id="PTHR30224:SF4">
    <property type="entry name" value="ELECTRON TRANSPORT PROTEIN YCCM-RELATED"/>
    <property type="match status" value="1"/>
</dbReference>
<feature type="domain" description="4Fe-4S ferredoxin-type" evidence="8">
    <location>
        <begin position="218"/>
        <end position="246"/>
    </location>
</feature>